<dbReference type="EMBL" id="JANJYI010000008">
    <property type="protein sequence ID" value="KAK2638263.1"/>
    <property type="molecule type" value="Genomic_DNA"/>
</dbReference>
<dbReference type="SUPFAM" id="SSF53756">
    <property type="entry name" value="UDP-Glycosyltransferase/glycogen phosphorylase"/>
    <property type="match status" value="1"/>
</dbReference>
<proteinExistence type="inferred from homology"/>
<sequence length="166" mass="18529">MKPGGICTDNFEIPPWFQKMIINTPYMASGHMMPVVDIARLFAANGIRVTIVVTAFNALRFKHVIDRDIESGRMIASEILHFPYAGSGLPEGCENLSSTPTPEMSIKLFHAIDLLQPHCVKLFRDHYHNCIVSDYLFPWTVKLAIELVGIPTLAFSSSGFFNLCLA</sequence>
<dbReference type="Proteomes" id="UP001280121">
    <property type="component" value="Unassembled WGS sequence"/>
</dbReference>
<evidence type="ECO:0000313" key="3">
    <source>
        <dbReference type="EMBL" id="KAK2638263.1"/>
    </source>
</evidence>
<keyword evidence="4" id="KW-1185">Reference proteome</keyword>
<accession>A0AAD9TLY2</accession>
<dbReference type="PANTHER" id="PTHR48047">
    <property type="entry name" value="GLYCOSYLTRANSFERASE"/>
    <property type="match status" value="1"/>
</dbReference>
<dbReference type="AlphaFoldDB" id="A0AAD9TLY2"/>
<evidence type="ECO:0000256" key="1">
    <source>
        <dbReference type="ARBA" id="ARBA00009995"/>
    </source>
</evidence>
<evidence type="ECO:0000313" key="4">
    <source>
        <dbReference type="Proteomes" id="UP001280121"/>
    </source>
</evidence>
<name>A0AAD9TLY2_9ROSI</name>
<comment type="similarity">
    <text evidence="1">Belongs to the UDP-glycosyltransferase family.</text>
</comment>
<dbReference type="Gene3D" id="3.40.50.2000">
    <property type="entry name" value="Glycogen Phosphorylase B"/>
    <property type="match status" value="1"/>
</dbReference>
<comment type="caution">
    <text evidence="3">The sequence shown here is derived from an EMBL/GenBank/DDBJ whole genome shotgun (WGS) entry which is preliminary data.</text>
</comment>
<dbReference type="GO" id="GO:0035251">
    <property type="term" value="F:UDP-glucosyltransferase activity"/>
    <property type="evidence" value="ECO:0007669"/>
    <property type="project" value="TreeGrafter"/>
</dbReference>
<reference evidence="3" key="1">
    <citation type="journal article" date="2023" name="Plant J.">
        <title>Genome sequences and population genomics provide insights into the demographic history, inbreeding, and mutation load of two 'living fossil' tree species of Dipteronia.</title>
        <authorList>
            <person name="Feng Y."/>
            <person name="Comes H.P."/>
            <person name="Chen J."/>
            <person name="Zhu S."/>
            <person name="Lu R."/>
            <person name="Zhang X."/>
            <person name="Li P."/>
            <person name="Qiu J."/>
            <person name="Olsen K.M."/>
            <person name="Qiu Y."/>
        </authorList>
    </citation>
    <scope>NUCLEOTIDE SEQUENCE</scope>
    <source>
        <strain evidence="3">KIB01</strain>
    </source>
</reference>
<organism evidence="3 4">
    <name type="scientific">Dipteronia dyeriana</name>
    <dbReference type="NCBI Taxonomy" id="168575"/>
    <lineage>
        <taxon>Eukaryota</taxon>
        <taxon>Viridiplantae</taxon>
        <taxon>Streptophyta</taxon>
        <taxon>Embryophyta</taxon>
        <taxon>Tracheophyta</taxon>
        <taxon>Spermatophyta</taxon>
        <taxon>Magnoliopsida</taxon>
        <taxon>eudicotyledons</taxon>
        <taxon>Gunneridae</taxon>
        <taxon>Pentapetalae</taxon>
        <taxon>rosids</taxon>
        <taxon>malvids</taxon>
        <taxon>Sapindales</taxon>
        <taxon>Sapindaceae</taxon>
        <taxon>Hippocastanoideae</taxon>
        <taxon>Acereae</taxon>
        <taxon>Dipteronia</taxon>
    </lineage>
</organism>
<dbReference type="PANTHER" id="PTHR48047:SF182">
    <property type="entry name" value="GLYCOSYLTRANSFERASE"/>
    <property type="match status" value="1"/>
</dbReference>
<keyword evidence="2" id="KW-0328">Glycosyltransferase</keyword>
<protein>
    <submittedName>
        <fullName evidence="3">Uncharacterized protein</fullName>
    </submittedName>
</protein>
<gene>
    <name evidence="3" type="ORF">Ddye_026058</name>
</gene>
<evidence type="ECO:0000256" key="2">
    <source>
        <dbReference type="ARBA" id="ARBA00022676"/>
    </source>
</evidence>
<keyword evidence="2" id="KW-0808">Transferase</keyword>